<comment type="caution">
    <text evidence="3">The sequence shown here is derived from an EMBL/GenBank/DDBJ whole genome shotgun (WGS) entry which is preliminary data.</text>
</comment>
<keyword evidence="2" id="KW-0812">Transmembrane</keyword>
<dbReference type="AlphaFoldDB" id="A0A8J3KTY5"/>
<dbReference type="RefSeq" id="WP_203692563.1">
    <property type="nucleotide sequence ID" value="NZ_BAAALC010000030.1"/>
</dbReference>
<feature type="transmembrane region" description="Helical" evidence="2">
    <location>
        <begin position="60"/>
        <end position="83"/>
    </location>
</feature>
<sequence length="340" mass="36611">MFGVQRTRTLLGPADPARGAPPEAPRLSAAELITWAEATAEPNAGPAAVRRDARLPRRMVLATGAITLAAGAMAVIAASEVLVEVEPGPTDPPGAAAGRVLVPVAYQPGTDEAAGPRLRALADTLVDAAYENSVGRFTYHRRQVWGDPVMTSPDGRFSVAFSEETEVWWAAGEPGRQTTVMGEREYPDQASRDYWAGRLQVSATASADALTLPPFEPAALPSTRPELSRMLMTELGAAGAVGKQTSKVFGRYAVARQTRAEILRILADVPGFRWRGEVTDRAGRDGLAVTFDDREHGQQHLLIFHPRTGELLAWELLTLGPVRMNAYVLILETGRTDRLG</sequence>
<keyword evidence="2" id="KW-0472">Membrane</keyword>
<evidence type="ECO:0008006" key="5">
    <source>
        <dbReference type="Google" id="ProtNLM"/>
    </source>
</evidence>
<keyword evidence="4" id="KW-1185">Reference proteome</keyword>
<protein>
    <recommendedName>
        <fullName evidence="5">CU044_5270 family protein</fullName>
    </recommendedName>
</protein>
<evidence type="ECO:0000256" key="1">
    <source>
        <dbReference type="SAM" id="MobiDB-lite"/>
    </source>
</evidence>
<evidence type="ECO:0000313" key="4">
    <source>
        <dbReference type="Proteomes" id="UP000630887"/>
    </source>
</evidence>
<dbReference type="EMBL" id="BONI01000020">
    <property type="protein sequence ID" value="GIG06187.1"/>
    <property type="molecule type" value="Genomic_DNA"/>
</dbReference>
<keyword evidence="2" id="KW-1133">Transmembrane helix</keyword>
<accession>A0A8J3KTY5</accession>
<name>A0A8J3KTY5_9ACTN</name>
<dbReference type="NCBIfam" id="NF038083">
    <property type="entry name" value="CU044_5270_fam"/>
    <property type="match status" value="1"/>
</dbReference>
<gene>
    <name evidence="3" type="ORF">Cco03nite_28870</name>
</gene>
<dbReference type="Proteomes" id="UP000630887">
    <property type="component" value="Unassembled WGS sequence"/>
</dbReference>
<organism evidence="3 4">
    <name type="scientific">Catellatospora coxensis</name>
    <dbReference type="NCBI Taxonomy" id="310354"/>
    <lineage>
        <taxon>Bacteria</taxon>
        <taxon>Bacillati</taxon>
        <taxon>Actinomycetota</taxon>
        <taxon>Actinomycetes</taxon>
        <taxon>Micromonosporales</taxon>
        <taxon>Micromonosporaceae</taxon>
        <taxon>Catellatospora</taxon>
    </lineage>
</organism>
<reference evidence="3 4" key="1">
    <citation type="submission" date="2021-01" db="EMBL/GenBank/DDBJ databases">
        <title>Whole genome shotgun sequence of Catellatospora coxensis NBRC 107359.</title>
        <authorList>
            <person name="Komaki H."/>
            <person name="Tamura T."/>
        </authorList>
    </citation>
    <scope>NUCLEOTIDE SEQUENCE [LARGE SCALE GENOMIC DNA]</scope>
    <source>
        <strain evidence="3 4">NBRC 107359</strain>
    </source>
</reference>
<evidence type="ECO:0000256" key="2">
    <source>
        <dbReference type="SAM" id="Phobius"/>
    </source>
</evidence>
<dbReference type="InterPro" id="IPR047789">
    <property type="entry name" value="CU044_5270-like"/>
</dbReference>
<feature type="region of interest" description="Disordered" evidence="1">
    <location>
        <begin position="1"/>
        <end position="24"/>
    </location>
</feature>
<evidence type="ECO:0000313" key="3">
    <source>
        <dbReference type="EMBL" id="GIG06187.1"/>
    </source>
</evidence>
<proteinExistence type="predicted"/>